<sequence length="257" mass="26919">MESHIEVLSPLEGASLASPKHFLTYAPIPPRSLTPFSLNKPYTPPLTASLRLSPSLTVSTLDSHHLTPPHGRLSSPRVSRPRTAWLTATHGAPPSASVRLSFSLAHASRSSSRLSLPSLTLSRLRPPLTLYASHSAHGSGSGSASHSPGSASHSRVPTSRSLLSGTGGNKTNTPGPGAQSALSALARSGIRIGRIEDVTPIPTDSHDSRSLLSGTWLCLSLPSPNSHGLSSLEHKKNMGIIEKIHTFASFVALVAMA</sequence>
<dbReference type="GO" id="GO:0003735">
    <property type="term" value="F:structural constituent of ribosome"/>
    <property type="evidence" value="ECO:0007669"/>
    <property type="project" value="InterPro"/>
</dbReference>
<dbReference type="InterPro" id="IPR001971">
    <property type="entry name" value="Ribosomal_uS11"/>
</dbReference>
<keyword evidence="7" id="KW-1185">Reference proteome</keyword>
<gene>
    <name evidence="6" type="ORF">Syun_000890</name>
</gene>
<evidence type="ECO:0000256" key="3">
    <source>
        <dbReference type="ARBA" id="ARBA00023274"/>
    </source>
</evidence>
<feature type="region of interest" description="Disordered" evidence="5">
    <location>
        <begin position="132"/>
        <end position="180"/>
    </location>
</feature>
<protein>
    <submittedName>
        <fullName evidence="6">Uncharacterized protein</fullName>
    </submittedName>
</protein>
<dbReference type="PROSITE" id="PS00054">
    <property type="entry name" value="RIBOSOMAL_S11"/>
    <property type="match status" value="1"/>
</dbReference>
<dbReference type="PANTHER" id="PTHR11759">
    <property type="entry name" value="40S RIBOSOMAL PROTEIN S14/30S RIBOSOMAL PROTEIN S11"/>
    <property type="match status" value="1"/>
</dbReference>
<evidence type="ECO:0000313" key="6">
    <source>
        <dbReference type="EMBL" id="KAK9168750.1"/>
    </source>
</evidence>
<reference evidence="6 7" key="1">
    <citation type="submission" date="2024-01" db="EMBL/GenBank/DDBJ databases">
        <title>Genome assemblies of Stephania.</title>
        <authorList>
            <person name="Yang L."/>
        </authorList>
    </citation>
    <scope>NUCLEOTIDE SEQUENCE [LARGE SCALE GENOMIC DNA]</scope>
    <source>
        <strain evidence="6">YNDBR</strain>
        <tissue evidence="6">Leaf</tissue>
    </source>
</reference>
<keyword evidence="3 4" id="KW-0687">Ribonucleoprotein</keyword>
<dbReference type="Gene3D" id="3.30.420.80">
    <property type="entry name" value="Ribosomal protein S11"/>
    <property type="match status" value="1"/>
</dbReference>
<dbReference type="Proteomes" id="UP001420932">
    <property type="component" value="Unassembled WGS sequence"/>
</dbReference>
<evidence type="ECO:0000256" key="1">
    <source>
        <dbReference type="ARBA" id="ARBA00006194"/>
    </source>
</evidence>
<accession>A0AAP0LFL0</accession>
<evidence type="ECO:0000256" key="5">
    <source>
        <dbReference type="SAM" id="MobiDB-lite"/>
    </source>
</evidence>
<feature type="compositionally biased region" description="Polar residues" evidence="5">
    <location>
        <begin position="155"/>
        <end position="164"/>
    </location>
</feature>
<comment type="caution">
    <text evidence="6">The sequence shown here is derived from an EMBL/GenBank/DDBJ whole genome shotgun (WGS) entry which is preliminary data.</text>
</comment>
<dbReference type="GO" id="GO:0005840">
    <property type="term" value="C:ribosome"/>
    <property type="evidence" value="ECO:0007669"/>
    <property type="project" value="UniProtKB-KW"/>
</dbReference>
<organism evidence="6 7">
    <name type="scientific">Stephania yunnanensis</name>
    <dbReference type="NCBI Taxonomy" id="152371"/>
    <lineage>
        <taxon>Eukaryota</taxon>
        <taxon>Viridiplantae</taxon>
        <taxon>Streptophyta</taxon>
        <taxon>Embryophyta</taxon>
        <taxon>Tracheophyta</taxon>
        <taxon>Spermatophyta</taxon>
        <taxon>Magnoliopsida</taxon>
        <taxon>Ranunculales</taxon>
        <taxon>Menispermaceae</taxon>
        <taxon>Menispermoideae</taxon>
        <taxon>Cissampelideae</taxon>
        <taxon>Stephania</taxon>
    </lineage>
</organism>
<evidence type="ECO:0000256" key="2">
    <source>
        <dbReference type="ARBA" id="ARBA00022980"/>
    </source>
</evidence>
<dbReference type="AlphaFoldDB" id="A0AAP0LFL0"/>
<evidence type="ECO:0000256" key="4">
    <source>
        <dbReference type="RuleBase" id="RU003629"/>
    </source>
</evidence>
<name>A0AAP0LFL0_9MAGN</name>
<dbReference type="SUPFAM" id="SSF53137">
    <property type="entry name" value="Translational machinery components"/>
    <property type="match status" value="1"/>
</dbReference>
<dbReference type="GO" id="GO:0006412">
    <property type="term" value="P:translation"/>
    <property type="evidence" value="ECO:0007669"/>
    <property type="project" value="InterPro"/>
</dbReference>
<keyword evidence="2 4" id="KW-0689">Ribosomal protein</keyword>
<dbReference type="InterPro" id="IPR036967">
    <property type="entry name" value="Ribosomal_uS11_sf"/>
</dbReference>
<feature type="compositionally biased region" description="Low complexity" evidence="5">
    <location>
        <begin position="132"/>
        <end position="154"/>
    </location>
</feature>
<evidence type="ECO:0000313" key="7">
    <source>
        <dbReference type="Proteomes" id="UP001420932"/>
    </source>
</evidence>
<dbReference type="EMBL" id="JBBNAF010000001">
    <property type="protein sequence ID" value="KAK9168750.1"/>
    <property type="molecule type" value="Genomic_DNA"/>
</dbReference>
<dbReference type="InterPro" id="IPR018102">
    <property type="entry name" value="Ribosomal_uS11_CS"/>
</dbReference>
<dbReference type="Pfam" id="PF00411">
    <property type="entry name" value="Ribosomal_S11"/>
    <property type="match status" value="1"/>
</dbReference>
<dbReference type="GO" id="GO:1990904">
    <property type="term" value="C:ribonucleoprotein complex"/>
    <property type="evidence" value="ECO:0007669"/>
    <property type="project" value="UniProtKB-KW"/>
</dbReference>
<comment type="similarity">
    <text evidence="1 4">Belongs to the universal ribosomal protein uS11 family.</text>
</comment>
<proteinExistence type="inferred from homology"/>